<dbReference type="InParanoid" id="A0A194QLW5"/>
<organism evidence="1 2">
    <name type="scientific">Papilio machaon</name>
    <name type="common">Old World swallowtail butterfly</name>
    <dbReference type="NCBI Taxonomy" id="76193"/>
    <lineage>
        <taxon>Eukaryota</taxon>
        <taxon>Metazoa</taxon>
        <taxon>Ecdysozoa</taxon>
        <taxon>Arthropoda</taxon>
        <taxon>Hexapoda</taxon>
        <taxon>Insecta</taxon>
        <taxon>Pterygota</taxon>
        <taxon>Neoptera</taxon>
        <taxon>Endopterygota</taxon>
        <taxon>Lepidoptera</taxon>
        <taxon>Glossata</taxon>
        <taxon>Ditrysia</taxon>
        <taxon>Papilionoidea</taxon>
        <taxon>Papilionidae</taxon>
        <taxon>Papilioninae</taxon>
        <taxon>Papilio</taxon>
    </lineage>
</organism>
<proteinExistence type="predicted"/>
<protein>
    <submittedName>
        <fullName evidence="1">Uncharacterized protein</fullName>
    </submittedName>
</protein>
<dbReference type="EMBL" id="KQ461196">
    <property type="protein sequence ID" value="KPJ06354.1"/>
    <property type="molecule type" value="Genomic_DNA"/>
</dbReference>
<dbReference type="Proteomes" id="UP000053240">
    <property type="component" value="Unassembled WGS sequence"/>
</dbReference>
<accession>A0A194QLW5</accession>
<reference evidence="1 2" key="1">
    <citation type="journal article" date="2015" name="Nat. Commun.">
        <title>Outbred genome sequencing and CRISPR/Cas9 gene editing in butterflies.</title>
        <authorList>
            <person name="Li X."/>
            <person name="Fan D."/>
            <person name="Zhang W."/>
            <person name="Liu G."/>
            <person name="Zhang L."/>
            <person name="Zhao L."/>
            <person name="Fang X."/>
            <person name="Chen L."/>
            <person name="Dong Y."/>
            <person name="Chen Y."/>
            <person name="Ding Y."/>
            <person name="Zhao R."/>
            <person name="Feng M."/>
            <person name="Zhu Y."/>
            <person name="Feng Y."/>
            <person name="Jiang X."/>
            <person name="Zhu D."/>
            <person name="Xiang H."/>
            <person name="Feng X."/>
            <person name="Li S."/>
            <person name="Wang J."/>
            <person name="Zhang G."/>
            <person name="Kronforst M.R."/>
            <person name="Wang W."/>
        </authorList>
    </citation>
    <scope>NUCLEOTIDE SEQUENCE [LARGE SCALE GENOMIC DNA]</scope>
    <source>
        <strain evidence="1">Ya'a_city_454_Pm</strain>
        <tissue evidence="1">Whole body</tissue>
    </source>
</reference>
<keyword evidence="2" id="KW-1185">Reference proteome</keyword>
<gene>
    <name evidence="1" type="ORF">RR48_14093</name>
</gene>
<name>A0A194QLW5_PAPMA</name>
<dbReference type="AlphaFoldDB" id="A0A194QLW5"/>
<evidence type="ECO:0000313" key="1">
    <source>
        <dbReference type="EMBL" id="KPJ06354.1"/>
    </source>
</evidence>
<evidence type="ECO:0000313" key="2">
    <source>
        <dbReference type="Proteomes" id="UP000053240"/>
    </source>
</evidence>
<sequence length="80" mass="9130">MAYAELKNRNVYKGNILENFQPKWTDTALCTHQRQRVPRAALGRADTIDTCTLRLMGGGRRSETLPYGCFIRGQNSQIEQ</sequence>